<organism evidence="2 3">
    <name type="scientific">[Myrmecia] bisecta</name>
    <dbReference type="NCBI Taxonomy" id="41462"/>
    <lineage>
        <taxon>Eukaryota</taxon>
        <taxon>Viridiplantae</taxon>
        <taxon>Chlorophyta</taxon>
        <taxon>core chlorophytes</taxon>
        <taxon>Trebouxiophyceae</taxon>
        <taxon>Trebouxiales</taxon>
        <taxon>Trebouxiaceae</taxon>
        <taxon>Myrmecia</taxon>
    </lineage>
</organism>
<accession>A0AAW1P7X2</accession>
<feature type="compositionally biased region" description="Basic and acidic residues" evidence="1">
    <location>
        <begin position="50"/>
        <end position="59"/>
    </location>
</feature>
<dbReference type="Proteomes" id="UP001489004">
    <property type="component" value="Unassembled WGS sequence"/>
</dbReference>
<reference evidence="2 3" key="1">
    <citation type="journal article" date="2024" name="Nat. Commun.">
        <title>Phylogenomics reveals the evolutionary origins of lichenization in chlorophyte algae.</title>
        <authorList>
            <person name="Puginier C."/>
            <person name="Libourel C."/>
            <person name="Otte J."/>
            <person name="Skaloud P."/>
            <person name="Haon M."/>
            <person name="Grisel S."/>
            <person name="Petersen M."/>
            <person name="Berrin J.G."/>
            <person name="Delaux P.M."/>
            <person name="Dal Grande F."/>
            <person name="Keller J."/>
        </authorList>
    </citation>
    <scope>NUCLEOTIDE SEQUENCE [LARGE SCALE GENOMIC DNA]</scope>
    <source>
        <strain evidence="2 3">SAG 2043</strain>
    </source>
</reference>
<proteinExistence type="predicted"/>
<name>A0AAW1P7X2_9CHLO</name>
<dbReference type="EMBL" id="JALJOR010000015">
    <property type="protein sequence ID" value="KAK9805701.1"/>
    <property type="molecule type" value="Genomic_DNA"/>
</dbReference>
<keyword evidence="3" id="KW-1185">Reference proteome</keyword>
<protein>
    <submittedName>
        <fullName evidence="2">Uncharacterized protein</fullName>
    </submittedName>
</protein>
<evidence type="ECO:0000313" key="3">
    <source>
        <dbReference type="Proteomes" id="UP001489004"/>
    </source>
</evidence>
<gene>
    <name evidence="2" type="ORF">WJX72_012489</name>
</gene>
<feature type="region of interest" description="Disordered" evidence="1">
    <location>
        <begin position="27"/>
        <end position="146"/>
    </location>
</feature>
<dbReference type="AlphaFoldDB" id="A0AAW1P7X2"/>
<evidence type="ECO:0000313" key="2">
    <source>
        <dbReference type="EMBL" id="KAK9805701.1"/>
    </source>
</evidence>
<comment type="caution">
    <text evidence="2">The sequence shown here is derived from an EMBL/GenBank/DDBJ whole genome shotgun (WGS) entry which is preliminary data.</text>
</comment>
<evidence type="ECO:0000256" key="1">
    <source>
        <dbReference type="SAM" id="MobiDB-lite"/>
    </source>
</evidence>
<sequence>MSVALLIRSVRVSSCPLRLDCVSSLHSSTAAWGSVKPPGESGGQGMARTETADSQHDPDFIQNLKDTQGKAGTAKGGSHSQPDVRSGLSEAGQGDAGDSRGGRTSGQLHKSPPAGADASHRDVTSAEGDTGTASTTEKVLTSRGLL</sequence>